<name>A0A2W5S1Y5_CERSP</name>
<evidence type="ECO:0000256" key="2">
    <source>
        <dbReference type="ARBA" id="ARBA00023125"/>
    </source>
</evidence>
<accession>A0A2W5S1Y5</accession>
<dbReference type="Proteomes" id="UP000248975">
    <property type="component" value="Unassembled WGS sequence"/>
</dbReference>
<dbReference type="Pfam" id="PF00392">
    <property type="entry name" value="GntR"/>
    <property type="match status" value="1"/>
</dbReference>
<dbReference type="PRINTS" id="PR00035">
    <property type="entry name" value="HTHGNTR"/>
</dbReference>
<evidence type="ECO:0000256" key="3">
    <source>
        <dbReference type="ARBA" id="ARBA00023163"/>
    </source>
</evidence>
<dbReference type="PROSITE" id="PS50949">
    <property type="entry name" value="HTH_GNTR"/>
    <property type="match status" value="1"/>
</dbReference>
<evidence type="ECO:0000313" key="6">
    <source>
        <dbReference type="Proteomes" id="UP000248975"/>
    </source>
</evidence>
<dbReference type="CDD" id="cd07377">
    <property type="entry name" value="WHTH_GntR"/>
    <property type="match status" value="1"/>
</dbReference>
<dbReference type="SMART" id="SM00866">
    <property type="entry name" value="UTRA"/>
    <property type="match status" value="1"/>
</dbReference>
<keyword evidence="2" id="KW-0238">DNA-binding</keyword>
<keyword evidence="3" id="KW-0804">Transcription</keyword>
<sequence length="236" mass="25970">MAQHDLLTPLYEQVRRTILADIQSGRLAEGDFLPPEPELCTAHGVSRITLRRAIGELCAEGRLIRQQGRGTVVAPRKVNQRLVSLSGFSETMDGLGLTSSHRILECEDASDDTGIATRLRATSPIRFLRLLEVDGRPMTLETLWFDAVRYPEAVTSVAQGGSFFAALRDTARVSPVSAERQINVGFATSEEREIFGITASQPMYRIEKTTFGQDGVVLGLSELVTPCHLVSFHLET</sequence>
<dbReference type="PANTHER" id="PTHR44846">
    <property type="entry name" value="MANNOSYL-D-GLYCERATE TRANSPORT/METABOLISM SYSTEM REPRESSOR MNGR-RELATED"/>
    <property type="match status" value="1"/>
</dbReference>
<dbReference type="Pfam" id="PF07702">
    <property type="entry name" value="UTRA"/>
    <property type="match status" value="1"/>
</dbReference>
<dbReference type="Gene3D" id="3.40.1410.10">
    <property type="entry name" value="Chorismate lyase-like"/>
    <property type="match status" value="1"/>
</dbReference>
<dbReference type="SUPFAM" id="SSF46785">
    <property type="entry name" value="Winged helix' DNA-binding domain"/>
    <property type="match status" value="1"/>
</dbReference>
<dbReference type="EMBL" id="QFQS01000004">
    <property type="protein sequence ID" value="PZQ96106.1"/>
    <property type="molecule type" value="Genomic_DNA"/>
</dbReference>
<dbReference type="InterPro" id="IPR036390">
    <property type="entry name" value="WH_DNA-bd_sf"/>
</dbReference>
<dbReference type="Gene3D" id="1.10.10.10">
    <property type="entry name" value="Winged helix-like DNA-binding domain superfamily/Winged helix DNA-binding domain"/>
    <property type="match status" value="1"/>
</dbReference>
<evidence type="ECO:0000259" key="4">
    <source>
        <dbReference type="PROSITE" id="PS50949"/>
    </source>
</evidence>
<evidence type="ECO:0000313" key="5">
    <source>
        <dbReference type="EMBL" id="PZQ96106.1"/>
    </source>
</evidence>
<organism evidence="5 6">
    <name type="scientific">Cereibacter sphaeroides</name>
    <name type="common">Rhodobacter sphaeroides</name>
    <dbReference type="NCBI Taxonomy" id="1063"/>
    <lineage>
        <taxon>Bacteria</taxon>
        <taxon>Pseudomonadati</taxon>
        <taxon>Pseudomonadota</taxon>
        <taxon>Alphaproteobacteria</taxon>
        <taxon>Rhodobacterales</taxon>
        <taxon>Paracoccaceae</taxon>
        <taxon>Cereibacter</taxon>
    </lineage>
</organism>
<feature type="domain" description="HTH gntR-type" evidence="4">
    <location>
        <begin position="8"/>
        <end position="76"/>
    </location>
</feature>
<dbReference type="InterPro" id="IPR011663">
    <property type="entry name" value="UTRA"/>
</dbReference>
<dbReference type="AlphaFoldDB" id="A0A2W5S1Y5"/>
<dbReference type="SUPFAM" id="SSF64288">
    <property type="entry name" value="Chorismate lyase-like"/>
    <property type="match status" value="1"/>
</dbReference>
<dbReference type="SMART" id="SM00345">
    <property type="entry name" value="HTH_GNTR"/>
    <property type="match status" value="1"/>
</dbReference>
<protein>
    <submittedName>
        <fullName evidence="5">GntR family transcriptional regulator</fullName>
    </submittedName>
</protein>
<keyword evidence="1" id="KW-0805">Transcription regulation</keyword>
<gene>
    <name evidence="5" type="ORF">DI533_16820</name>
</gene>
<dbReference type="GO" id="GO:0045892">
    <property type="term" value="P:negative regulation of DNA-templated transcription"/>
    <property type="evidence" value="ECO:0007669"/>
    <property type="project" value="TreeGrafter"/>
</dbReference>
<dbReference type="GO" id="GO:0003700">
    <property type="term" value="F:DNA-binding transcription factor activity"/>
    <property type="evidence" value="ECO:0007669"/>
    <property type="project" value="InterPro"/>
</dbReference>
<dbReference type="GO" id="GO:0003677">
    <property type="term" value="F:DNA binding"/>
    <property type="evidence" value="ECO:0007669"/>
    <property type="project" value="UniProtKB-KW"/>
</dbReference>
<dbReference type="PANTHER" id="PTHR44846:SF1">
    <property type="entry name" value="MANNOSYL-D-GLYCERATE TRANSPORT_METABOLISM SYSTEM REPRESSOR MNGR-RELATED"/>
    <property type="match status" value="1"/>
</dbReference>
<reference evidence="5 6" key="1">
    <citation type="submission" date="2017-08" db="EMBL/GenBank/DDBJ databases">
        <title>Infants hospitalized years apart are colonized by the same room-sourced microbial strains.</title>
        <authorList>
            <person name="Brooks B."/>
            <person name="Olm M.R."/>
            <person name="Firek B.A."/>
            <person name="Baker R."/>
            <person name="Thomas B.C."/>
            <person name="Morowitz M.J."/>
            <person name="Banfield J.F."/>
        </authorList>
    </citation>
    <scope>NUCLEOTIDE SEQUENCE [LARGE SCALE GENOMIC DNA]</scope>
    <source>
        <strain evidence="5">S2_003_000_R2_11</strain>
    </source>
</reference>
<dbReference type="InterPro" id="IPR028978">
    <property type="entry name" value="Chorismate_lyase_/UTRA_dom_sf"/>
</dbReference>
<dbReference type="InterPro" id="IPR036388">
    <property type="entry name" value="WH-like_DNA-bd_sf"/>
</dbReference>
<dbReference type="InterPro" id="IPR050679">
    <property type="entry name" value="Bact_HTH_transcr_reg"/>
</dbReference>
<dbReference type="InterPro" id="IPR000524">
    <property type="entry name" value="Tscrpt_reg_HTH_GntR"/>
</dbReference>
<evidence type="ECO:0000256" key="1">
    <source>
        <dbReference type="ARBA" id="ARBA00023015"/>
    </source>
</evidence>
<proteinExistence type="predicted"/>
<comment type="caution">
    <text evidence="5">The sequence shown here is derived from an EMBL/GenBank/DDBJ whole genome shotgun (WGS) entry which is preliminary data.</text>
</comment>